<dbReference type="InterPro" id="IPR013211">
    <property type="entry name" value="LVIVD"/>
</dbReference>
<proteinExistence type="predicted"/>
<dbReference type="Pfam" id="PF08309">
    <property type="entry name" value="LVIVD"/>
    <property type="match status" value="3"/>
</dbReference>
<dbReference type="Gene3D" id="2.60.40.10">
    <property type="entry name" value="Immunoglobulins"/>
    <property type="match status" value="2"/>
</dbReference>
<feature type="domain" description="PKD" evidence="1">
    <location>
        <begin position="1104"/>
        <end position="1153"/>
    </location>
</feature>
<protein>
    <recommendedName>
        <fullName evidence="1">PKD domain-containing protein</fullName>
    </recommendedName>
</protein>
<reference evidence="2" key="2">
    <citation type="submission" date="2021-04" db="EMBL/GenBank/DDBJ databases">
        <authorList>
            <person name="Dong X."/>
        </authorList>
    </citation>
    <scope>NUCLEOTIDE SEQUENCE</scope>
    <source>
        <strain evidence="2">LLY</strain>
    </source>
</reference>
<dbReference type="PROSITE" id="PS50093">
    <property type="entry name" value="PKD"/>
    <property type="match status" value="1"/>
</dbReference>
<dbReference type="Gene3D" id="2.60.120.260">
    <property type="entry name" value="Galactose-binding domain-like"/>
    <property type="match status" value="1"/>
</dbReference>
<evidence type="ECO:0000313" key="3">
    <source>
        <dbReference type="Proteomes" id="UP001056766"/>
    </source>
</evidence>
<dbReference type="CDD" id="cd00146">
    <property type="entry name" value="PKD"/>
    <property type="match status" value="1"/>
</dbReference>
<sequence>MFNLGYYSDRSCLEMYQLPDNSVNRYYLNATHSLAVSRSPNNSELYPDYVYVADGNNGLLILNASTSWEYPFVNYVSKYSTTGEAILVDINSDSVEDEHKYAYVVEDFGNGTCALDVIDISDPTSPYLAGQELIEGSVQDIDITGNYLYLTGYLSGPDTLVFKVADHDTNGPIVEITSHIYGQVELNNSVTISGTANDDVGISTIHVNGVLANGTTNWSANVTLLEGENIISVVAKDLEGNKNKKDIKIVYFINDKCHPLFLSEPQIEIGGTYYIWFKAIPYSTISMASDHLTYSQPDKNGFFYISVDTAAEEFTEGMHEISASNVVLSIGDDMYDINSSMFNFPLEVLQRDHSTSWYSSKKSGGGAGFYVYGDHEINRDFKLTAGTLDTNLIMNRIQDSTLTAGASVGFEAQAGVVEVSALNTDAHVGHKTITGSQVHVDYEQGSDTEKLESVLYMLTSVVDSKNPMAYKAIDAIANQIETDLSTDYYESGVATLAGVGVDIVKFDSSLGGGSSNEASATLASLGLGFSYDNAKSVKSRVYPENEYQELLIQYIESDKGGLSESFLGNEILRSGWDKELDETVIFGYDENEKLYGKAIIKDNVYSDEDITRQIICDYGEITDSDVVNPFENENCNPADSFLSFFKNTNNFASGNVIIQETKANDYGCDFPISAKVGPVKLTLHNGVVLGTANSYPTEKQIIYNKMPYVVEEYSYDTHVNDSAHDLINIFEKLLKPVGTALESAVDVLAVEISSASNVVFSGGSLFVPQSQNQNISVTTFGTEEPAPVTMQMFETMGVSSSFVTSMSGGGFVIGNITDLQPYNLTFEQEAELTLYYNDLDVVDEANISIYKWNDSLNAWIPEDSNINESANKIDTNISSFGSYAVGYDQTSPVLQWNSSDLHLDKIYAEAIVTDVGSGVNSSTVSIYLDEVRQNFTYDVFSGMLNSTMETSVGNHTIKIYAEDTSGNFETVELDVSVIEPIEITNLDINSQDNDSLSFEWEFENGTYSLDHFTIYQNKEILKNTTQNRFNATGTTGFTYEVYPIDTQGNFGMGAVVVYQNSQSVPLFFYEGNNTFYPTVGTPITFNASDSYVNQGTIKANILNYTWIFNDDSANATSGMTIDHVFESEGLNKIMLVIEDEQQNNASLIKVIDVANSTDSSAERLINGGFETGNTSGWVIDTEGSGAYYHHEYEVSEEHNYSGTHGCELDVSTFFHAHSHISLTQNVDLTDISNATFFHRRTYANDGGYGYCQLEFYVGDNMTIIPFSDTWEQESIDVSNYSGNHNITIKLFAICPLQQSIHDAKVEIDDISLIRAPDDWNPWNDPDSDSGALITTPELQEAINCWLNDLPAPITGEFVTTSRYQMLAYYWTNELECPFGAGA</sequence>
<accession>A0A9E4ZFN9</accession>
<dbReference type="Pfam" id="PF18911">
    <property type="entry name" value="PKD_4"/>
    <property type="match status" value="1"/>
</dbReference>
<dbReference type="RefSeq" id="WP_250868394.1">
    <property type="nucleotide sequence ID" value="NZ_JAGSOI010000033.1"/>
</dbReference>
<keyword evidence="3" id="KW-1185">Reference proteome</keyword>
<dbReference type="Pfam" id="PF09136">
    <property type="entry name" value="Glucodextran_B"/>
    <property type="match status" value="1"/>
</dbReference>
<dbReference type="InterPro" id="IPR035986">
    <property type="entry name" value="PKD_dom_sf"/>
</dbReference>
<evidence type="ECO:0000259" key="1">
    <source>
        <dbReference type="PROSITE" id="PS50093"/>
    </source>
</evidence>
<dbReference type="SUPFAM" id="SSF49299">
    <property type="entry name" value="PKD domain"/>
    <property type="match status" value="1"/>
</dbReference>
<reference evidence="2" key="1">
    <citation type="journal article" date="2021" name="mSystems">
        <title>Bacteria and Archaea Synergistically Convert Glycine Betaine to Biogenic Methane in the Formosa Cold Seep of the South China Sea.</title>
        <authorList>
            <person name="Li L."/>
            <person name="Zhang W."/>
            <person name="Zhang S."/>
            <person name="Song L."/>
            <person name="Sun Q."/>
            <person name="Zhang H."/>
            <person name="Xiang H."/>
            <person name="Dong X."/>
        </authorList>
    </citation>
    <scope>NUCLEOTIDE SEQUENCE</scope>
    <source>
        <strain evidence="2">LLY</strain>
    </source>
</reference>
<dbReference type="Proteomes" id="UP001056766">
    <property type="component" value="Unassembled WGS sequence"/>
</dbReference>
<dbReference type="InterPro" id="IPR000601">
    <property type="entry name" value="PKD_dom"/>
</dbReference>
<dbReference type="EMBL" id="JAGSOI010000033">
    <property type="protein sequence ID" value="MCM1987048.1"/>
    <property type="molecule type" value="Genomic_DNA"/>
</dbReference>
<name>A0A9E4ZFN9_9EURY</name>
<dbReference type="InterPro" id="IPR013783">
    <property type="entry name" value="Ig-like_fold"/>
</dbReference>
<comment type="caution">
    <text evidence="2">The sequence shown here is derived from an EMBL/GenBank/DDBJ whole genome shotgun (WGS) entry which is preliminary data.</text>
</comment>
<evidence type="ECO:0000313" key="2">
    <source>
        <dbReference type="EMBL" id="MCM1987048.1"/>
    </source>
</evidence>
<organism evidence="2 3">
    <name type="scientific">Methanococcoides seepicolus</name>
    <dbReference type="NCBI Taxonomy" id="2828780"/>
    <lineage>
        <taxon>Archaea</taxon>
        <taxon>Methanobacteriati</taxon>
        <taxon>Methanobacteriota</taxon>
        <taxon>Stenosarchaea group</taxon>
        <taxon>Methanomicrobia</taxon>
        <taxon>Methanosarcinales</taxon>
        <taxon>Methanosarcinaceae</taxon>
        <taxon>Methanococcoides</taxon>
    </lineage>
</organism>
<gene>
    <name evidence="2" type="ORF">KDK67_08625</name>
</gene>